<sequence>MTSINQDYWQSQSGAEYRQQQQWRSAEGNQNYRDQEAWIVAHLQRASERLGRPVKVLDFGCGFGRMAHVLAQRPFVVYHGYDFSAPMVQPLLDAPPAGLEPAGERVRVAKSAPQAFPDLRFDVVFTVSVLIHNSREDASRLLGDMISMLAPEGHLLLVENQLVPFDVKENNWHAGCWVHDYVGDLARDFDMEIFHGQIPDHDVYIVRPAHGAQRSVLLIDGAAAPRPLTEDDRLRLGMPRLQIVLKGLEGELEQRGLAQIEGRVHDLAEENAALSRKVEALQRTVEEQQRSMESLRSVQELRKRLHQTMAQVHAESQPIHVVPEASDDSTKLSLAQAFSPERTFEWQATRDTMYANADERFGTVCHIFHHDWVGMRSAVGALPGWKLSISSANVMPVRDIEVIIGLLQHHRITKLVMHGISDSMYALSRSLTKVGYDQQYLVWHGTTTQWVWDDERRFAQRAIQMAREGKVRRFSAIRRGLGPIVGERNFAPQLVNMPPRFADGAVAHRVHRGNACSALAPSWNDLRKNLATNVLAAQTVDRVSDIYVVAKNFDLPKWLAPKVCKVPYRDHTSMLEMMATMDIVLNVTTIDCHPMVDLEAMSVGTPCVRGPLFLDGLEDHAYVRATSVDNPMSVEGVGRCIDRVLGIEALELQGMVNDYKRALLELSRERYAEFLEI</sequence>
<reference evidence="5 6" key="1">
    <citation type="submission" date="2011-09" db="EMBL/GenBank/DDBJ databases">
        <authorList>
            <person name="Carlier A."/>
        </authorList>
    </citation>
    <scope>NUCLEOTIDE SEQUENCE [LARGE SCALE GENOMIC DNA]</scope>
    <source>
        <strain evidence="5 6">UZHbot1</strain>
    </source>
</reference>
<accession>G4MAU4</accession>
<protein>
    <submittedName>
        <fullName evidence="5">Methyltransferase type 11</fullName>
    </submittedName>
</protein>
<evidence type="ECO:0000256" key="4">
    <source>
        <dbReference type="SAM" id="Coils"/>
    </source>
</evidence>
<keyword evidence="2 5" id="KW-0808">Transferase</keyword>
<evidence type="ECO:0000313" key="6">
    <source>
        <dbReference type="Proteomes" id="UP000003511"/>
    </source>
</evidence>
<dbReference type="Pfam" id="PF13489">
    <property type="entry name" value="Methyltransf_23"/>
    <property type="match status" value="1"/>
</dbReference>
<dbReference type="InterPro" id="IPR029063">
    <property type="entry name" value="SAM-dependent_MTases_sf"/>
</dbReference>
<dbReference type="GO" id="GO:0032259">
    <property type="term" value="P:methylation"/>
    <property type="evidence" value="ECO:0007669"/>
    <property type="project" value="UniProtKB-KW"/>
</dbReference>
<dbReference type="GO" id="GO:0008168">
    <property type="term" value="F:methyltransferase activity"/>
    <property type="evidence" value="ECO:0007669"/>
    <property type="project" value="UniProtKB-KW"/>
</dbReference>
<keyword evidence="1 5" id="KW-0489">Methyltransferase</keyword>
<evidence type="ECO:0000256" key="3">
    <source>
        <dbReference type="ARBA" id="ARBA00022691"/>
    </source>
</evidence>
<dbReference type="SUPFAM" id="SSF53756">
    <property type="entry name" value="UDP-Glycosyltransferase/glycogen phosphorylase"/>
    <property type="match status" value="1"/>
</dbReference>
<dbReference type="HOGENOM" id="CLU_402155_0_0_4"/>
<dbReference type="BioCyc" id="CBUR1055526:G10QW-47-MONOMER"/>
<dbReference type="PANTHER" id="PTHR43464:SF19">
    <property type="entry name" value="UBIQUINONE BIOSYNTHESIS O-METHYLTRANSFERASE, MITOCHONDRIAL"/>
    <property type="match status" value="1"/>
</dbReference>
<dbReference type="EMBL" id="CAFE01000163">
    <property type="protein sequence ID" value="CCD38273.1"/>
    <property type="molecule type" value="Genomic_DNA"/>
</dbReference>
<evidence type="ECO:0000313" key="5">
    <source>
        <dbReference type="EMBL" id="CCD38273.1"/>
    </source>
</evidence>
<reference evidence="5 6" key="2">
    <citation type="submission" date="2011-10" db="EMBL/GenBank/DDBJ databases">
        <title>Draft genome sequence of Candidatus Burkholderia kirkii.</title>
        <authorList>
            <person name="Carlier A.L."/>
            <person name="Eberl L."/>
        </authorList>
    </citation>
    <scope>NUCLEOTIDE SEQUENCE [LARGE SCALE GENOMIC DNA]</scope>
    <source>
        <strain evidence="5 6">UZHbot1</strain>
    </source>
</reference>
<evidence type="ECO:0000256" key="2">
    <source>
        <dbReference type="ARBA" id="ARBA00022679"/>
    </source>
</evidence>
<dbReference type="STRING" id="1055526.BKIR_c27_1836"/>
<dbReference type="PANTHER" id="PTHR43464">
    <property type="entry name" value="METHYLTRANSFERASE"/>
    <property type="match status" value="1"/>
</dbReference>
<dbReference type="AlphaFoldDB" id="G4MAU4"/>
<keyword evidence="6" id="KW-1185">Reference proteome</keyword>
<feature type="coiled-coil region" evidence="4">
    <location>
        <begin position="257"/>
        <end position="298"/>
    </location>
</feature>
<gene>
    <name evidence="5" type="ORF">BKIR_c27_1836</name>
</gene>
<proteinExistence type="predicted"/>
<keyword evidence="4" id="KW-0175">Coiled coil</keyword>
<dbReference type="Proteomes" id="UP000003511">
    <property type="component" value="Unassembled WGS sequence"/>
</dbReference>
<keyword evidence="3" id="KW-0949">S-adenosyl-L-methionine</keyword>
<organism evidence="5 6">
    <name type="scientific">Candidatus Paraburkholderia kirkii UZHbot1</name>
    <dbReference type="NCBI Taxonomy" id="1055526"/>
    <lineage>
        <taxon>Bacteria</taxon>
        <taxon>Pseudomonadati</taxon>
        <taxon>Pseudomonadota</taxon>
        <taxon>Betaproteobacteria</taxon>
        <taxon>Burkholderiales</taxon>
        <taxon>Burkholderiaceae</taxon>
        <taxon>Paraburkholderia</taxon>
    </lineage>
</organism>
<dbReference type="CDD" id="cd02440">
    <property type="entry name" value="AdoMet_MTases"/>
    <property type="match status" value="1"/>
</dbReference>
<comment type="caution">
    <text evidence="5">The sequence shown here is derived from an EMBL/GenBank/DDBJ whole genome shotgun (WGS) entry which is preliminary data.</text>
</comment>
<evidence type="ECO:0000256" key="1">
    <source>
        <dbReference type="ARBA" id="ARBA00022603"/>
    </source>
</evidence>
<dbReference type="Gene3D" id="3.40.50.150">
    <property type="entry name" value="Vaccinia Virus protein VP39"/>
    <property type="match status" value="1"/>
</dbReference>
<dbReference type="SUPFAM" id="SSF53335">
    <property type="entry name" value="S-adenosyl-L-methionine-dependent methyltransferases"/>
    <property type="match status" value="1"/>
</dbReference>
<name>G4MAU4_9BURK</name>